<evidence type="ECO:0000256" key="2">
    <source>
        <dbReference type="SAM" id="MobiDB-lite"/>
    </source>
</evidence>
<keyword evidence="1" id="KW-0175">Coiled coil</keyword>
<comment type="caution">
    <text evidence="3">The sequence shown here is derived from an EMBL/GenBank/DDBJ whole genome shotgun (WGS) entry which is preliminary data.</text>
</comment>
<feature type="region of interest" description="Disordered" evidence="2">
    <location>
        <begin position="97"/>
        <end position="199"/>
    </location>
</feature>
<feature type="coiled-coil region" evidence="1">
    <location>
        <begin position="461"/>
        <end position="514"/>
    </location>
</feature>
<dbReference type="EMBL" id="JAWDGP010000288">
    <property type="protein sequence ID" value="KAK3801640.1"/>
    <property type="molecule type" value="Genomic_DNA"/>
</dbReference>
<sequence length="684" mass="76071">MACKRNNQVLNNLTNVPTLDCMFAPPEKVRKTDVTAGEGYWMDNNGVRHQPVTTTDVTEPVGTLTSLVGSWGGPYVPPPSSHEIQLDNELAAYCQDNPVASGATDPPTDPEGGREKRKISFGNKGNLSIHGDTPPTDPEGGRENREIVFSNDANLSIHGDTPPTDPEGGRENREIVFSNDANLSIHGDTPPTDPERGQGRLEQYNFGVGSIHWFHCVPSSRVEEAKTRIESFDGVQNVCYGAVPGELRVLYKSKFRKLSNVFNGPNWIVTHVKNSTMNELATPMYNKTVVPADMLKALNLSKEEEQNIPTLQLMYAMFGMRDALFSTEDQLYTIFTYNGLCALDFYTDPQLKNAKRNLIFFREIPGKVFKMHYTDMFGITTLADGGKIFNPLNFRPAGDQVLVVHEDYIATALSHCTSPKAAALCDIATRLMNFILKKSARQHVAAVGPQNFMRNIPENVKHQLEVALGEAEKKAIEAEKKALAAEDKARACELEAVNAKLKASETELRLARTQLMNKPICTPFTAGQNQRRIGCVHLFIRREHGKKPYVQMRLTQKSDTKHRVSLFMSAQSLEMPPLADRILTLYGGVDVIQARSLLGTMIKQDRDSTSRFLATSEEGGREIVNKVFLPAICDNFLAAVVYEPGSEPQLKHVNHLMVETVPQEDRDYVLNLCTRNDPNNALVL</sequence>
<dbReference type="AlphaFoldDB" id="A0AAE1B980"/>
<evidence type="ECO:0000313" key="3">
    <source>
        <dbReference type="EMBL" id="KAK3801640.1"/>
    </source>
</evidence>
<evidence type="ECO:0000313" key="4">
    <source>
        <dbReference type="Proteomes" id="UP001283361"/>
    </source>
</evidence>
<reference evidence="3" key="1">
    <citation type="journal article" date="2023" name="G3 (Bethesda)">
        <title>A reference genome for the long-term kleptoplast-retaining sea slug Elysia crispata morphotype clarki.</title>
        <authorList>
            <person name="Eastman K.E."/>
            <person name="Pendleton A.L."/>
            <person name="Shaikh M.A."/>
            <person name="Suttiyut T."/>
            <person name="Ogas R."/>
            <person name="Tomko P."/>
            <person name="Gavelis G."/>
            <person name="Widhalm J.R."/>
            <person name="Wisecaver J.H."/>
        </authorList>
    </citation>
    <scope>NUCLEOTIDE SEQUENCE</scope>
    <source>
        <strain evidence="3">ECLA1</strain>
    </source>
</reference>
<protein>
    <submittedName>
        <fullName evidence="3">Uncharacterized protein</fullName>
    </submittedName>
</protein>
<dbReference type="Proteomes" id="UP001283361">
    <property type="component" value="Unassembled WGS sequence"/>
</dbReference>
<evidence type="ECO:0000256" key="1">
    <source>
        <dbReference type="SAM" id="Coils"/>
    </source>
</evidence>
<gene>
    <name evidence="3" type="ORF">RRG08_062883</name>
</gene>
<proteinExistence type="predicted"/>
<organism evidence="3 4">
    <name type="scientific">Elysia crispata</name>
    <name type="common">lettuce slug</name>
    <dbReference type="NCBI Taxonomy" id="231223"/>
    <lineage>
        <taxon>Eukaryota</taxon>
        <taxon>Metazoa</taxon>
        <taxon>Spiralia</taxon>
        <taxon>Lophotrochozoa</taxon>
        <taxon>Mollusca</taxon>
        <taxon>Gastropoda</taxon>
        <taxon>Heterobranchia</taxon>
        <taxon>Euthyneura</taxon>
        <taxon>Panpulmonata</taxon>
        <taxon>Sacoglossa</taxon>
        <taxon>Placobranchoidea</taxon>
        <taxon>Plakobranchidae</taxon>
        <taxon>Elysia</taxon>
    </lineage>
</organism>
<keyword evidence="4" id="KW-1185">Reference proteome</keyword>
<name>A0AAE1B980_9GAST</name>
<accession>A0AAE1B980</accession>